<gene>
    <name evidence="4" type="ORF">D5071_21495</name>
</gene>
<evidence type="ECO:0000256" key="1">
    <source>
        <dbReference type="SAM" id="MobiDB-lite"/>
    </source>
</evidence>
<dbReference type="EMBL" id="QZDH01000084">
    <property type="protein sequence ID" value="RJL45379.1"/>
    <property type="molecule type" value="Genomic_DNA"/>
</dbReference>
<evidence type="ECO:0000256" key="2">
    <source>
        <dbReference type="SAM" id="SignalP"/>
    </source>
</evidence>
<dbReference type="PROSITE" id="PS51257">
    <property type="entry name" value="PROKAR_LIPOPROTEIN"/>
    <property type="match status" value="1"/>
</dbReference>
<organism evidence="4 5">
    <name type="scientific">Pectobacterium carotovorum</name>
    <name type="common">Erwinia carotovora</name>
    <dbReference type="NCBI Taxonomy" id="554"/>
    <lineage>
        <taxon>Bacteria</taxon>
        <taxon>Pseudomonadati</taxon>
        <taxon>Pseudomonadota</taxon>
        <taxon>Gammaproteobacteria</taxon>
        <taxon>Enterobacterales</taxon>
        <taxon>Pectobacteriaceae</taxon>
        <taxon>Pectobacterium</taxon>
    </lineage>
</organism>
<comment type="caution">
    <text evidence="4">The sequence shown here is derived from an EMBL/GenBank/DDBJ whole genome shotgun (WGS) entry which is preliminary data.</text>
</comment>
<evidence type="ECO:0000259" key="3">
    <source>
        <dbReference type="Pfam" id="PF10671"/>
    </source>
</evidence>
<protein>
    <submittedName>
        <fullName evidence="4">Pilus assembly protein</fullName>
    </submittedName>
</protein>
<dbReference type="AlphaFoldDB" id="A0A419ANZ4"/>
<dbReference type="Proteomes" id="UP000283655">
    <property type="component" value="Unassembled WGS sequence"/>
</dbReference>
<dbReference type="InterPro" id="IPR022260">
    <property type="entry name" value="Integr_conj_element_PilL"/>
</dbReference>
<feature type="compositionally biased region" description="Polar residues" evidence="1">
    <location>
        <begin position="192"/>
        <end position="208"/>
    </location>
</feature>
<dbReference type="InterPro" id="IPR018927">
    <property type="entry name" value="Pilus_synth_Q_C"/>
</dbReference>
<name>A0A419ANZ4_PECCA</name>
<evidence type="ECO:0000313" key="4">
    <source>
        <dbReference type="EMBL" id="RJL45379.1"/>
    </source>
</evidence>
<proteinExistence type="predicted"/>
<dbReference type="Pfam" id="PF10671">
    <property type="entry name" value="TcpQ"/>
    <property type="match status" value="1"/>
</dbReference>
<evidence type="ECO:0000313" key="5">
    <source>
        <dbReference type="Proteomes" id="UP000283655"/>
    </source>
</evidence>
<reference evidence="4 5" key="1">
    <citation type="submission" date="2018-09" db="EMBL/GenBank/DDBJ databases">
        <title>Phylogenetic diversity of Pectobacterium and Dickeya strains causing blackleg disease of potato in Morocco.</title>
        <authorList>
            <person name="Oulghazi S."/>
            <person name="Moumni M."/>
            <person name="Faure D."/>
        </authorList>
    </citation>
    <scope>NUCLEOTIDE SEQUENCE [LARGE SCALE GENOMIC DNA]</scope>
    <source>
        <strain evidence="4 5">S1.15.11.2D</strain>
    </source>
</reference>
<keyword evidence="2" id="KW-0732">Signal</keyword>
<dbReference type="NCBIfam" id="TIGR03748">
    <property type="entry name" value="conj_PilL"/>
    <property type="match status" value="1"/>
</dbReference>
<feature type="region of interest" description="Disordered" evidence="1">
    <location>
        <begin position="182"/>
        <end position="236"/>
    </location>
</feature>
<sequence length="447" mass="47407">MTRPMRHPRNTPATTTLACLSAAMLVVGCAQQTTSSVSRPAVQPRTNDIYQNRSPEVVRYDRYTLVSTRPADSQRDPLNQMIDITMPPQLVRSVGDGFRYLLLESGYSLCPSTSSTFSELLGRPLPGVQRNIGPVRLSEALQIVAGPAWRLRVDDVNREVCFVLRDEYRSFAPAASASLSTSPVKSAISVPPRTSGNPFTNPGAQTKSGMLKPDSQPLPVPTLTTLSPTATESKPSVLVTGGPVSVNQPVASAAISKPSAVAQTAPLSALPSPVKSSVAPAPAAKSILAPTTALPPAPVAQPPKKDEAAKLLSTSSKTNLAVAAPVVPTPVASPALASEPKSAPVITPVWKADPGTTTLREFLTRQASTVDCPYGGKWAVVWPINVDYPLPPRLVIHGSFDAFVNRIFYLYGPERVDGKVDTPLYGLANRSQCVVVVSDKPLRTGLN</sequence>
<accession>A0A419ANZ4</accession>
<feature type="domain" description="Toxin co-regulated pilus biosynthesis protein Q C-terminal" evidence="3">
    <location>
        <begin position="349"/>
        <end position="439"/>
    </location>
</feature>
<feature type="signal peptide" evidence="2">
    <location>
        <begin position="1"/>
        <end position="32"/>
    </location>
</feature>
<feature type="chain" id="PRO_5019001433" evidence="2">
    <location>
        <begin position="33"/>
        <end position="447"/>
    </location>
</feature>
<dbReference type="RefSeq" id="WP_119875007.1">
    <property type="nucleotide sequence ID" value="NZ_QZDH01000084.1"/>
</dbReference>